<feature type="region of interest" description="Disordered" evidence="1">
    <location>
        <begin position="442"/>
        <end position="481"/>
    </location>
</feature>
<dbReference type="Gene3D" id="1.10.510.10">
    <property type="entry name" value="Transferase(Phosphotransferase) domain 1"/>
    <property type="match status" value="1"/>
</dbReference>
<proteinExistence type="predicted"/>
<evidence type="ECO:0000313" key="5">
    <source>
        <dbReference type="RefSeq" id="XP_045550131.1"/>
    </source>
</evidence>
<dbReference type="SMART" id="SM00220">
    <property type="entry name" value="S_TKc"/>
    <property type="match status" value="1"/>
</dbReference>
<evidence type="ECO:0000256" key="1">
    <source>
        <dbReference type="SAM" id="MobiDB-lite"/>
    </source>
</evidence>
<dbReference type="GO" id="GO:0016301">
    <property type="term" value="F:kinase activity"/>
    <property type="evidence" value="ECO:0007669"/>
    <property type="project" value="UniProtKB-KW"/>
</dbReference>
<dbReference type="Pfam" id="PF00531">
    <property type="entry name" value="Death"/>
    <property type="match status" value="1"/>
</dbReference>
<accession>A0ABM3CUA0</accession>
<reference evidence="5 6" key="1">
    <citation type="submission" date="2025-05" db="UniProtKB">
        <authorList>
            <consortium name="RefSeq"/>
        </authorList>
    </citation>
    <scope>IDENTIFICATION</scope>
</reference>
<evidence type="ECO:0000313" key="6">
    <source>
        <dbReference type="RefSeq" id="XP_045550132.1"/>
    </source>
</evidence>
<evidence type="ECO:0000259" key="2">
    <source>
        <dbReference type="PROSITE" id="PS50011"/>
    </source>
</evidence>
<name>A0ABM3CUA0_SALSA</name>
<feature type="compositionally biased region" description="Low complexity" evidence="1">
    <location>
        <begin position="507"/>
        <end position="528"/>
    </location>
</feature>
<dbReference type="InterPro" id="IPR001245">
    <property type="entry name" value="Ser-Thr/Tyr_kinase_cat_dom"/>
</dbReference>
<dbReference type="SMART" id="SM00005">
    <property type="entry name" value="DEATH"/>
    <property type="match status" value="1"/>
</dbReference>
<dbReference type="InterPro" id="IPR000488">
    <property type="entry name" value="Death_dom"/>
</dbReference>
<feature type="compositionally biased region" description="Polar residues" evidence="1">
    <location>
        <begin position="453"/>
        <end position="463"/>
    </location>
</feature>
<keyword evidence="4" id="KW-1185">Reference proteome</keyword>
<dbReference type="GeneID" id="106569156"/>
<dbReference type="InterPro" id="IPR011029">
    <property type="entry name" value="DEATH-like_dom_sf"/>
</dbReference>
<gene>
    <name evidence="5 6" type="primary">LOC106569156</name>
</gene>
<dbReference type="Gene3D" id="1.10.533.10">
    <property type="entry name" value="Death Domain, Fas"/>
    <property type="match status" value="1"/>
</dbReference>
<dbReference type="SUPFAM" id="SSF47986">
    <property type="entry name" value="DEATH domain"/>
    <property type="match status" value="1"/>
</dbReference>
<dbReference type="PROSITE" id="PS00108">
    <property type="entry name" value="PROTEIN_KINASE_ST"/>
    <property type="match status" value="1"/>
</dbReference>
<dbReference type="Pfam" id="PF07714">
    <property type="entry name" value="PK_Tyr_Ser-Thr"/>
    <property type="match status" value="1"/>
</dbReference>
<keyword evidence="5 6" id="KW-0808">Transferase</keyword>
<dbReference type="PROSITE" id="PS50017">
    <property type="entry name" value="DEATH_DOMAIN"/>
    <property type="match status" value="1"/>
</dbReference>
<evidence type="ECO:0000313" key="4">
    <source>
        <dbReference type="Proteomes" id="UP001652741"/>
    </source>
</evidence>
<dbReference type="PROSITE" id="PS50011">
    <property type="entry name" value="PROTEIN_KINASE_DOM"/>
    <property type="match status" value="1"/>
</dbReference>
<dbReference type="InterPro" id="IPR051681">
    <property type="entry name" value="Ser/Thr_Kinases-Pseudokinases"/>
</dbReference>
<keyword evidence="5 6" id="KW-0675">Receptor</keyword>
<protein>
    <submittedName>
        <fullName evidence="5 6">Receptor-interacting serine/threonine-protein kinase 1 isoform X1</fullName>
    </submittedName>
</protein>
<dbReference type="InterPro" id="IPR011009">
    <property type="entry name" value="Kinase-like_dom_sf"/>
</dbReference>
<feature type="domain" description="Death" evidence="3">
    <location>
        <begin position="631"/>
        <end position="717"/>
    </location>
</feature>
<dbReference type="RefSeq" id="XP_045550131.1">
    <property type="nucleotide sequence ID" value="XM_045694175.1"/>
</dbReference>
<dbReference type="InterPro" id="IPR008271">
    <property type="entry name" value="Ser/Thr_kinase_AS"/>
</dbReference>
<dbReference type="PANTHER" id="PTHR44329">
    <property type="entry name" value="SERINE/THREONINE-PROTEIN KINASE TNNI3K-RELATED"/>
    <property type="match status" value="1"/>
</dbReference>
<organism evidence="4 6">
    <name type="scientific">Salmo salar</name>
    <name type="common">Atlantic salmon</name>
    <dbReference type="NCBI Taxonomy" id="8030"/>
    <lineage>
        <taxon>Eukaryota</taxon>
        <taxon>Metazoa</taxon>
        <taxon>Chordata</taxon>
        <taxon>Craniata</taxon>
        <taxon>Vertebrata</taxon>
        <taxon>Euteleostomi</taxon>
        <taxon>Actinopterygii</taxon>
        <taxon>Neopterygii</taxon>
        <taxon>Teleostei</taxon>
        <taxon>Protacanthopterygii</taxon>
        <taxon>Salmoniformes</taxon>
        <taxon>Salmonidae</taxon>
        <taxon>Salmoninae</taxon>
        <taxon>Salmo</taxon>
    </lineage>
</organism>
<dbReference type="SUPFAM" id="SSF56112">
    <property type="entry name" value="Protein kinase-like (PK-like)"/>
    <property type="match status" value="1"/>
</dbReference>
<feature type="region of interest" description="Disordered" evidence="1">
    <location>
        <begin position="494"/>
        <end position="528"/>
    </location>
</feature>
<dbReference type="Proteomes" id="UP001652741">
    <property type="component" value="Chromosome ssa14"/>
</dbReference>
<dbReference type="RefSeq" id="XP_045550132.1">
    <property type="nucleotide sequence ID" value="XM_045694176.1"/>
</dbReference>
<keyword evidence="5 6" id="KW-0418">Kinase</keyword>
<dbReference type="InterPro" id="IPR000719">
    <property type="entry name" value="Prot_kinase_dom"/>
</dbReference>
<evidence type="ECO:0000259" key="3">
    <source>
        <dbReference type="PROSITE" id="PS50017"/>
    </source>
</evidence>
<feature type="domain" description="Protein kinase" evidence="2">
    <location>
        <begin position="15"/>
        <end position="289"/>
    </location>
</feature>
<sequence>MATAQDSIYMKSADLIKKEPLDYGGFGTVYLCYHKTLGQVVLKTIYTGPPRNEGSKQSLLEEGSLMSRLNHERVVKLLGVILEDGDYSLVMELLPKGNLLAMLDRVPVLISIKGRIILEILEGMVYLMKNRVIHKDLKPENILVDKDFHIKIADLGLATCQTWSRLTKEESRRQSRLARPGARGTGGRAAGTLCYMAPEHLDSIHTRSSEKSDVYSFAIVVWVILTGSEPYENARSEDHICQCVRKGDRPDEDLISADTPVEITELMKRCWHQDPQLRPTFQEGYNTFLPVYREKLEPDVERDSLGLRDLYEGPEELVEKMKSLSMSPESLKAGRAGNRWHTDSRVGDRYAGTDWQRQGVSDSARAVRIEAGPVEACIEDLNLFLPCEHSLIQPDGRTLSPVSTTSGMDLKMVNELSALEVKLAQQLEYHKYASYSRMDQLDFSPFPNPHPSTPQRLSSQDPTANRGLPKTQAVQPSSVEVNPHLRLSSLGMYKAADPSGATTPRRQLSSHMPGSSSSPSLSQGQYSPQQQYPYAQYNRLQSWPAYPVPESAAPDLTAGLRLNSGAKVRSPQDPGGLFIQNARGIQIGSNNTLSIRDHESHSRSASSLSNGANSHSLLKETLQMNEDQAVTEKHLDLLRENIGKEWKRCARRLGLSEVEVDTIDQDYHRDGLPEKVHQMLERWRMKEGCVGCTVGQLCRALENCVKVDLVKKLLHACRTNTSP</sequence>
<dbReference type="PANTHER" id="PTHR44329:SF6">
    <property type="entry name" value="RECEPTOR-INTERACTING SERINE_THREONINE-PROTEIN KINASE 1"/>
    <property type="match status" value="1"/>
</dbReference>